<proteinExistence type="predicted"/>
<sequence length="263" mass="30302">MDTAYYENQFFVVLEDQPGTLFGASLSCLSRRQGASAFIQTYAPLLKALEPDVAAAYFASWFGGVCAAFQYSLWHDSFIPDFSLDNMEVQIYDNGRRIALAFRMKEWRGEPLTWPNRNDRSKEAMIQFYGQQVKPLLESLAGTVSISAGILWATMITRMHYAMDRWYKEAHSEESLVRLKQDMDTLLHGLDPALFGRSRSPFDIRFRMMENPRVPGEQMRIKPVCCLAYKTDTDHGYCYTCPRLTEAEREEKVRRIKMEAGHG</sequence>
<accession>A0ABW3UGZ9</accession>
<name>A0ABW3UGZ9_9BACL</name>
<dbReference type="RefSeq" id="WP_079913496.1">
    <property type="nucleotide sequence ID" value="NZ_BAABJG010000012.1"/>
</dbReference>
<dbReference type="Proteomes" id="UP001597180">
    <property type="component" value="Unassembled WGS sequence"/>
</dbReference>
<organism evidence="1 2">
    <name type="scientific">Paenibacillus vulneris</name>
    <dbReference type="NCBI Taxonomy" id="1133364"/>
    <lineage>
        <taxon>Bacteria</taxon>
        <taxon>Bacillati</taxon>
        <taxon>Bacillota</taxon>
        <taxon>Bacilli</taxon>
        <taxon>Bacillales</taxon>
        <taxon>Paenibacillaceae</taxon>
        <taxon>Paenibacillus</taxon>
    </lineage>
</organism>
<keyword evidence="2" id="KW-1185">Reference proteome</keyword>
<comment type="caution">
    <text evidence="1">The sequence shown here is derived from an EMBL/GenBank/DDBJ whole genome shotgun (WGS) entry which is preliminary data.</text>
</comment>
<evidence type="ECO:0000313" key="2">
    <source>
        <dbReference type="Proteomes" id="UP001597180"/>
    </source>
</evidence>
<gene>
    <name evidence="1" type="ORF">ACFQ4B_01575</name>
</gene>
<reference evidence="2" key="1">
    <citation type="journal article" date="2019" name="Int. J. Syst. Evol. Microbiol.">
        <title>The Global Catalogue of Microorganisms (GCM) 10K type strain sequencing project: providing services to taxonomists for standard genome sequencing and annotation.</title>
        <authorList>
            <consortium name="The Broad Institute Genomics Platform"/>
            <consortium name="The Broad Institute Genome Sequencing Center for Infectious Disease"/>
            <person name="Wu L."/>
            <person name="Ma J."/>
        </authorList>
    </citation>
    <scope>NUCLEOTIDE SEQUENCE [LARGE SCALE GENOMIC DNA]</scope>
    <source>
        <strain evidence="2">CCUG 53270</strain>
    </source>
</reference>
<dbReference type="EMBL" id="JBHTLU010000006">
    <property type="protein sequence ID" value="MFD1218794.1"/>
    <property type="molecule type" value="Genomic_DNA"/>
</dbReference>
<protein>
    <submittedName>
        <fullName evidence="1">(2Fe-2S)-binding protein</fullName>
    </submittedName>
</protein>
<evidence type="ECO:0000313" key="1">
    <source>
        <dbReference type="EMBL" id="MFD1218794.1"/>
    </source>
</evidence>